<keyword evidence="1" id="KW-0004">4Fe-4S</keyword>
<dbReference type="EMBL" id="CP002959">
    <property type="protein sequence ID" value="AFM10930.1"/>
    <property type="molecule type" value="Genomic_DNA"/>
</dbReference>
<dbReference type="PROSITE" id="PS51687">
    <property type="entry name" value="SAM_MT_RNA_M5U"/>
    <property type="match status" value="1"/>
</dbReference>
<dbReference type="OrthoDB" id="9804590at2"/>
<evidence type="ECO:0000256" key="5">
    <source>
        <dbReference type="PROSITE-ProRule" id="PRU01024"/>
    </source>
</evidence>
<dbReference type="STRING" id="869212.Turpa_0270"/>
<dbReference type="KEGG" id="tpx:Turpa_0270"/>
<dbReference type="PANTHER" id="PTHR11061">
    <property type="entry name" value="RNA M5U METHYLTRANSFERASE"/>
    <property type="match status" value="1"/>
</dbReference>
<evidence type="ECO:0000256" key="1">
    <source>
        <dbReference type="ARBA" id="ARBA00022485"/>
    </source>
</evidence>
<dbReference type="EC" id="2.1.1.190" evidence="6"/>
<dbReference type="GO" id="GO:0051539">
    <property type="term" value="F:4 iron, 4 sulfur cluster binding"/>
    <property type="evidence" value="ECO:0007669"/>
    <property type="project" value="UniProtKB-KW"/>
</dbReference>
<reference evidence="6 7" key="1">
    <citation type="submission" date="2012-06" db="EMBL/GenBank/DDBJ databases">
        <title>The complete chromosome of genome of Turneriella parva DSM 21527.</title>
        <authorList>
            <consortium name="US DOE Joint Genome Institute (JGI-PGF)"/>
            <person name="Lucas S."/>
            <person name="Han J."/>
            <person name="Lapidus A."/>
            <person name="Bruce D."/>
            <person name="Goodwin L."/>
            <person name="Pitluck S."/>
            <person name="Peters L."/>
            <person name="Kyrpides N."/>
            <person name="Mavromatis K."/>
            <person name="Ivanova N."/>
            <person name="Mikhailova N."/>
            <person name="Chertkov O."/>
            <person name="Detter J.C."/>
            <person name="Tapia R."/>
            <person name="Han C."/>
            <person name="Land M."/>
            <person name="Hauser L."/>
            <person name="Markowitz V."/>
            <person name="Cheng J.-F."/>
            <person name="Hugenholtz P."/>
            <person name="Woyke T."/>
            <person name="Wu D."/>
            <person name="Gronow S."/>
            <person name="Wellnitz S."/>
            <person name="Brambilla E."/>
            <person name="Klenk H.-P."/>
            <person name="Eisen J.A."/>
        </authorList>
    </citation>
    <scope>NUCLEOTIDE SEQUENCE [LARGE SCALE GENOMIC DNA]</scope>
    <source>
        <strain evidence="7">ATCC BAA-1111 / DSM 21527 / NCTC 11395 / H</strain>
    </source>
</reference>
<keyword evidence="7" id="KW-1185">Reference proteome</keyword>
<keyword evidence="1" id="KW-0411">Iron-sulfur</keyword>
<keyword evidence="2 5" id="KW-0489">Methyltransferase</keyword>
<feature type="binding site" evidence="5">
    <location>
        <position position="256"/>
    </location>
    <ligand>
        <name>S-adenosyl-L-methionine</name>
        <dbReference type="ChEBI" id="CHEBI:59789"/>
    </ligand>
</feature>
<comment type="similarity">
    <text evidence="5">Belongs to the class I-like SAM-binding methyltransferase superfamily. RNA M5U methyltransferase family.</text>
</comment>
<dbReference type="GO" id="GO:0070041">
    <property type="term" value="F:rRNA (uridine-C5-)-methyltransferase activity"/>
    <property type="evidence" value="ECO:0007669"/>
    <property type="project" value="TreeGrafter"/>
</dbReference>
<protein>
    <submittedName>
        <fullName evidence="6">23S rRNA m(5)U-1939 methyltransferase</fullName>
        <ecNumber evidence="6">2.1.1.190</ecNumber>
    </submittedName>
</protein>
<dbReference type="SUPFAM" id="SSF50249">
    <property type="entry name" value="Nucleic acid-binding proteins"/>
    <property type="match status" value="1"/>
</dbReference>
<dbReference type="InterPro" id="IPR029063">
    <property type="entry name" value="SAM-dependent_MTases_sf"/>
</dbReference>
<keyword evidence="4 5" id="KW-0949">S-adenosyl-L-methionine</keyword>
<feature type="binding site" evidence="5">
    <location>
        <position position="306"/>
    </location>
    <ligand>
        <name>S-adenosyl-L-methionine</name>
        <dbReference type="ChEBI" id="CHEBI:59789"/>
    </ligand>
</feature>
<comment type="caution">
    <text evidence="5">Lacks conserved residue(s) required for the propagation of feature annotation.</text>
</comment>
<name>I4B0X3_TURPD</name>
<dbReference type="CDD" id="cd02440">
    <property type="entry name" value="AdoMet_MTases"/>
    <property type="match status" value="1"/>
</dbReference>
<dbReference type="InterPro" id="IPR012340">
    <property type="entry name" value="NA-bd_OB-fold"/>
</dbReference>
<accession>I4B0X3</accession>
<evidence type="ECO:0000313" key="7">
    <source>
        <dbReference type="Proteomes" id="UP000006048"/>
    </source>
</evidence>
<feature type="binding site" evidence="5">
    <location>
        <position position="356"/>
    </location>
    <ligand>
        <name>S-adenosyl-L-methionine</name>
        <dbReference type="ChEBI" id="CHEBI:59789"/>
    </ligand>
</feature>
<dbReference type="Gene3D" id="2.40.50.140">
    <property type="entry name" value="Nucleic acid-binding proteins"/>
    <property type="match status" value="1"/>
</dbReference>
<dbReference type="AlphaFoldDB" id="I4B0X3"/>
<proteinExistence type="inferred from homology"/>
<evidence type="ECO:0000313" key="6">
    <source>
        <dbReference type="EMBL" id="AFM10930.1"/>
    </source>
</evidence>
<organism evidence="6 7">
    <name type="scientific">Turneriella parva (strain ATCC BAA-1111 / DSM 21527 / NCTC 11395 / H)</name>
    <name type="common">Leptospira parva</name>
    <dbReference type="NCBI Taxonomy" id="869212"/>
    <lineage>
        <taxon>Bacteria</taxon>
        <taxon>Pseudomonadati</taxon>
        <taxon>Spirochaetota</taxon>
        <taxon>Spirochaetia</taxon>
        <taxon>Leptospirales</taxon>
        <taxon>Leptospiraceae</taxon>
        <taxon>Turneriella</taxon>
    </lineage>
</organism>
<dbReference type="PANTHER" id="PTHR11061:SF49">
    <property type="entry name" value="23S RRNA (URACIL(1939)-C(5))-METHYLTRANSFERASE RLMD"/>
    <property type="match status" value="1"/>
</dbReference>
<dbReference type="InterPro" id="IPR010280">
    <property type="entry name" value="U5_MeTrfase_fam"/>
</dbReference>
<dbReference type="RefSeq" id="WP_014801451.1">
    <property type="nucleotide sequence ID" value="NC_018020.1"/>
</dbReference>
<keyword evidence="3 5" id="KW-0808">Transferase</keyword>
<gene>
    <name evidence="6" type="ordered locus">Turpa_0270</name>
</gene>
<dbReference type="Gene3D" id="2.40.50.1070">
    <property type="match status" value="1"/>
</dbReference>
<dbReference type="GO" id="GO:0070475">
    <property type="term" value="P:rRNA base methylation"/>
    <property type="evidence" value="ECO:0007669"/>
    <property type="project" value="TreeGrafter"/>
</dbReference>
<dbReference type="Gene3D" id="3.40.50.150">
    <property type="entry name" value="Vaccinia Virus protein VP39"/>
    <property type="match status" value="1"/>
</dbReference>
<sequence>MTAPPEILDVQISGLHANGFGVAHVPGLGHLYVPFAFPGQQVTVTHIKEVRSGQWQGELVDKPFHHCSLAGRCGGCLWPAVEYAAQLREKEQLFRRGIARMPAIANLPINIHAAPQATGYRSRLHLHANFFQQKFEFGFYAKGTRTPLPVTQCAVASPALQQTVTGLTALRSQNFEVVQDFGFGIELIDLVEEGKVLMTLYSTPERRDLLRTVQPVLAAADRNAIVALAHVDDATLFRWQRIGDVQMYTRAGCFQQVNRAQSDTIREILRIYLTETNSRTLLDLYSGSGNYSLPFARLVALIRGFDENQVGIGVAQHNLQQNNITNAQYTCADTASALRQMLNEPDSPSPDLVILDPARFGIGPEVPALLQRLHPRAVALVSNRMQAFTTDARRLLAAQFRPTKLHLVDCFPFTPHWNVVSFWRNT</sequence>
<evidence type="ECO:0000256" key="2">
    <source>
        <dbReference type="ARBA" id="ARBA00022603"/>
    </source>
</evidence>
<evidence type="ECO:0000256" key="4">
    <source>
        <dbReference type="ARBA" id="ARBA00022691"/>
    </source>
</evidence>
<dbReference type="HOGENOM" id="CLU_014689_8_1_12"/>
<dbReference type="SUPFAM" id="SSF53335">
    <property type="entry name" value="S-adenosyl-L-methionine-dependent methyltransferases"/>
    <property type="match status" value="1"/>
</dbReference>
<dbReference type="Proteomes" id="UP000006048">
    <property type="component" value="Chromosome"/>
</dbReference>
<evidence type="ECO:0000256" key="3">
    <source>
        <dbReference type="ARBA" id="ARBA00022679"/>
    </source>
</evidence>
<dbReference type="Pfam" id="PF05958">
    <property type="entry name" value="tRNA_U5-meth_tr"/>
    <property type="match status" value="1"/>
</dbReference>
<feature type="binding site" evidence="5">
    <location>
        <position position="285"/>
    </location>
    <ligand>
        <name>S-adenosyl-L-methionine</name>
        <dbReference type="ChEBI" id="CHEBI:59789"/>
    </ligand>
</feature>
<keyword evidence="1" id="KW-0479">Metal-binding</keyword>
<keyword evidence="1" id="KW-0408">Iron</keyword>